<reference evidence="1" key="1">
    <citation type="submission" date="2013-10" db="EMBL/GenBank/DDBJ databases">
        <title>Genomic analysis of the causative agents of coccidiosis in chickens.</title>
        <authorList>
            <person name="Reid A.J."/>
            <person name="Blake D."/>
            <person name="Billington K."/>
            <person name="Browne H."/>
            <person name="Dunn M."/>
            <person name="Hung S."/>
            <person name="Kawahara F."/>
            <person name="Miranda-Saavedra D."/>
            <person name="Mourier T."/>
            <person name="Nagra H."/>
            <person name="Otto T.D."/>
            <person name="Rawlings N."/>
            <person name="Sanchez A."/>
            <person name="Sanders M."/>
            <person name="Subramaniam C."/>
            <person name="Tay Y."/>
            <person name="Dear P."/>
            <person name="Doerig C."/>
            <person name="Gruber A."/>
            <person name="Parkinson J."/>
            <person name="Shirley M."/>
            <person name="Wan K.L."/>
            <person name="Berriman M."/>
            <person name="Tomley F."/>
            <person name="Pain A."/>
        </authorList>
    </citation>
    <scope>NUCLEOTIDE SEQUENCE [LARGE SCALE GENOMIC DNA]</scope>
    <source>
        <strain evidence="1">Houghton</strain>
    </source>
</reference>
<name>U6H687_9EIME</name>
<accession>U6H687</accession>
<evidence type="ECO:0000313" key="2">
    <source>
        <dbReference type="Proteomes" id="UP000018201"/>
    </source>
</evidence>
<dbReference type="Proteomes" id="UP000018201">
    <property type="component" value="Unassembled WGS sequence"/>
</dbReference>
<keyword evidence="2" id="KW-1185">Reference proteome</keyword>
<protein>
    <submittedName>
        <fullName evidence="1">Uncharacterized protein</fullName>
    </submittedName>
</protein>
<gene>
    <name evidence="1" type="ORF">EPH_0018890</name>
</gene>
<evidence type="ECO:0000313" key="1">
    <source>
        <dbReference type="EMBL" id="CDI86224.1"/>
    </source>
</evidence>
<dbReference type="VEuPathDB" id="ToxoDB:EPH_0018890"/>
<reference evidence="1" key="2">
    <citation type="submission" date="2013-10" db="EMBL/GenBank/DDBJ databases">
        <authorList>
            <person name="Aslett M."/>
        </authorList>
    </citation>
    <scope>NUCLEOTIDE SEQUENCE [LARGE SCALE GENOMIC DNA]</scope>
    <source>
        <strain evidence="1">Houghton</strain>
    </source>
</reference>
<dbReference type="AlphaFoldDB" id="U6H687"/>
<dbReference type="EMBL" id="HG694996">
    <property type="protein sequence ID" value="CDI86224.1"/>
    <property type="molecule type" value="Genomic_DNA"/>
</dbReference>
<sequence>MPQAKRRIHLCNGKILSVNSGSGPERREFPYESNTMVERTDVCNECKGTRVLSAVVPGPNGIPVSPEWERKIIVGGKPVTIEVTEAEGYPQTMGVQLEVEATRDKVEDMRRVENGLCRREFEGIDESDYPADEIVVR</sequence>
<proteinExistence type="predicted"/>
<organism evidence="1 2">
    <name type="scientific">Eimeria praecox</name>
    <dbReference type="NCBI Taxonomy" id="51316"/>
    <lineage>
        <taxon>Eukaryota</taxon>
        <taxon>Sar</taxon>
        <taxon>Alveolata</taxon>
        <taxon>Apicomplexa</taxon>
        <taxon>Conoidasida</taxon>
        <taxon>Coccidia</taxon>
        <taxon>Eucoccidiorida</taxon>
        <taxon>Eimeriorina</taxon>
        <taxon>Eimeriidae</taxon>
        <taxon>Eimeria</taxon>
    </lineage>
</organism>